<organism evidence="1">
    <name type="scientific">Siphoviridae sp. ctPEx3</name>
    <dbReference type="NCBI Taxonomy" id="2823578"/>
    <lineage>
        <taxon>Viruses</taxon>
        <taxon>Duplodnaviria</taxon>
        <taxon>Heunggongvirae</taxon>
        <taxon>Uroviricota</taxon>
        <taxon>Caudoviricetes</taxon>
    </lineage>
</organism>
<dbReference type="EMBL" id="BK014709">
    <property type="protein sequence ID" value="DAD68792.1"/>
    <property type="molecule type" value="Genomic_DNA"/>
</dbReference>
<proteinExistence type="predicted"/>
<name>A0A8S5LFS6_9CAUD</name>
<protein>
    <submittedName>
        <fullName evidence="1">Uncharacterized protein</fullName>
    </submittedName>
</protein>
<reference evidence="1" key="1">
    <citation type="journal article" date="2021" name="Proc. Natl. Acad. Sci. U.S.A.">
        <title>A Catalog of Tens of Thousands of Viruses from Human Metagenomes Reveals Hidden Associations with Chronic Diseases.</title>
        <authorList>
            <person name="Tisza M.J."/>
            <person name="Buck C.B."/>
        </authorList>
    </citation>
    <scope>NUCLEOTIDE SEQUENCE</scope>
    <source>
        <strain evidence="1">CtPEx3</strain>
    </source>
</reference>
<sequence length="60" mass="7128">MLQNCHKKPVLRKPSCMMPTYGVMITPQSVMMNMQFPYPVDLLHFCTVNRGHKRIYTRWA</sequence>
<accession>A0A8S5LFS6</accession>
<evidence type="ECO:0000313" key="1">
    <source>
        <dbReference type="EMBL" id="DAD68792.1"/>
    </source>
</evidence>